<protein>
    <submittedName>
        <fullName evidence="2">Uncharacterized protein</fullName>
    </submittedName>
</protein>
<accession>A0A1M7BA21</accession>
<reference evidence="3" key="3">
    <citation type="submission" date="2016-11" db="EMBL/GenBank/DDBJ databases">
        <authorList>
            <person name="Varghese N."/>
            <person name="Submissions S."/>
        </authorList>
    </citation>
    <scope>NUCLEOTIDE SEQUENCE [LARGE SCALE GENOMIC DNA]</scope>
    <source>
        <strain evidence="3">DSM 27989</strain>
    </source>
</reference>
<dbReference type="EMBL" id="BMFL01000007">
    <property type="protein sequence ID" value="GGE96269.1"/>
    <property type="molecule type" value="Genomic_DNA"/>
</dbReference>
<evidence type="ECO:0000313" key="2">
    <source>
        <dbReference type="EMBL" id="SHL51784.1"/>
    </source>
</evidence>
<dbReference type="Proteomes" id="UP000184120">
    <property type="component" value="Unassembled WGS sequence"/>
</dbReference>
<name>A0A1M7BA21_9FLAO</name>
<evidence type="ECO:0000313" key="1">
    <source>
        <dbReference type="EMBL" id="GGE96269.1"/>
    </source>
</evidence>
<gene>
    <name evidence="1" type="ORF">GCM10010984_12230</name>
    <name evidence="2" type="ORF">SAMN05443634_11099</name>
</gene>
<dbReference type="AlphaFoldDB" id="A0A1M7BA21"/>
<dbReference type="Proteomes" id="UP000650994">
    <property type="component" value="Unassembled WGS sequence"/>
</dbReference>
<reference evidence="1" key="5">
    <citation type="submission" date="2024-05" db="EMBL/GenBank/DDBJ databases">
        <authorList>
            <person name="Sun Q."/>
            <person name="Zhou Y."/>
        </authorList>
    </citation>
    <scope>NUCLEOTIDE SEQUENCE</scope>
    <source>
        <strain evidence="1">CGMCC 1.12707</strain>
    </source>
</reference>
<organism evidence="2 3">
    <name type="scientific">Chishuiella changwenlii</name>
    <dbReference type="NCBI Taxonomy" id="1434701"/>
    <lineage>
        <taxon>Bacteria</taxon>
        <taxon>Pseudomonadati</taxon>
        <taxon>Bacteroidota</taxon>
        <taxon>Flavobacteriia</taxon>
        <taxon>Flavobacteriales</taxon>
        <taxon>Weeksellaceae</taxon>
        <taxon>Chishuiella</taxon>
    </lineage>
</organism>
<dbReference type="RefSeq" id="WP_072933352.1">
    <property type="nucleotide sequence ID" value="NZ_BMFL01000007.1"/>
</dbReference>
<reference evidence="4" key="4">
    <citation type="journal article" date="2019" name="Int. J. Syst. Evol. Microbiol.">
        <title>The Global Catalogue of Microorganisms (GCM) 10K type strain sequencing project: providing services to taxonomists for standard genome sequencing and annotation.</title>
        <authorList>
            <consortium name="The Broad Institute Genomics Platform"/>
            <consortium name="The Broad Institute Genome Sequencing Center for Infectious Disease"/>
            <person name="Wu L."/>
            <person name="Ma J."/>
        </authorList>
    </citation>
    <scope>NUCLEOTIDE SEQUENCE [LARGE SCALE GENOMIC DNA]</scope>
    <source>
        <strain evidence="4">CGMCC 1.12707</strain>
    </source>
</reference>
<keyword evidence="4" id="KW-1185">Reference proteome</keyword>
<sequence>MKPRNLFLIISSIFILLTPCSIKASINTIFKAEIVSQKTITSAKTIQNKKDVCSLSEFNPTQTFDLNSDFHYFDIPQNIIIFTSLPRSSLIEDENKTVSYSSSKIPYYLLYKQLKFSLLND</sequence>
<dbReference type="STRING" id="1434701.SAMN05443634_11099"/>
<reference evidence="2" key="2">
    <citation type="submission" date="2016-11" db="EMBL/GenBank/DDBJ databases">
        <authorList>
            <person name="Jaros S."/>
            <person name="Januszkiewicz K."/>
            <person name="Wedrychowicz H."/>
        </authorList>
    </citation>
    <scope>NUCLEOTIDE SEQUENCE [LARGE SCALE GENOMIC DNA]</scope>
    <source>
        <strain evidence="2">DSM 27989</strain>
    </source>
</reference>
<evidence type="ECO:0000313" key="3">
    <source>
        <dbReference type="Proteomes" id="UP000184120"/>
    </source>
</evidence>
<reference evidence="1" key="1">
    <citation type="journal article" date="2014" name="Int. J. Syst. Evol. Microbiol.">
        <title>Complete genome of a new Firmicutes species belonging to the dominant human colonic microbiota ('Ruminococcus bicirculans') reveals two chromosomes and a selective capacity to utilize plant glucans.</title>
        <authorList>
            <consortium name="NISC Comparative Sequencing Program"/>
            <person name="Wegmann U."/>
            <person name="Louis P."/>
            <person name="Goesmann A."/>
            <person name="Henrissat B."/>
            <person name="Duncan S.H."/>
            <person name="Flint H.J."/>
        </authorList>
    </citation>
    <scope>NUCLEOTIDE SEQUENCE</scope>
    <source>
        <strain evidence="1">CGMCC 1.12707</strain>
    </source>
</reference>
<dbReference type="EMBL" id="FRBH01000010">
    <property type="protein sequence ID" value="SHL51784.1"/>
    <property type="molecule type" value="Genomic_DNA"/>
</dbReference>
<proteinExistence type="predicted"/>
<dbReference type="OrthoDB" id="1452195at2"/>
<evidence type="ECO:0000313" key="4">
    <source>
        <dbReference type="Proteomes" id="UP000650994"/>
    </source>
</evidence>